<dbReference type="EMBL" id="ML739034">
    <property type="protein sequence ID" value="KAE8356851.1"/>
    <property type="molecule type" value="Genomic_DNA"/>
</dbReference>
<dbReference type="Proteomes" id="UP000327118">
    <property type="component" value="Unassembled WGS sequence"/>
</dbReference>
<keyword evidence="7" id="KW-1185">Reference proteome</keyword>
<feature type="compositionally biased region" description="Acidic residues" evidence="4">
    <location>
        <begin position="124"/>
        <end position="135"/>
    </location>
</feature>
<feature type="repeat" description="WD" evidence="3">
    <location>
        <begin position="1101"/>
        <end position="1142"/>
    </location>
</feature>
<reference evidence="7" key="1">
    <citation type="submission" date="2019-04" db="EMBL/GenBank/DDBJ databases">
        <title>Friends and foes A comparative genomics studyof 23 Aspergillus species from section Flavi.</title>
        <authorList>
            <consortium name="DOE Joint Genome Institute"/>
            <person name="Kjaerbolling I."/>
            <person name="Vesth T."/>
            <person name="Frisvad J.C."/>
            <person name="Nybo J.L."/>
            <person name="Theobald S."/>
            <person name="Kildgaard S."/>
            <person name="Isbrandt T."/>
            <person name="Kuo A."/>
            <person name="Sato A."/>
            <person name="Lyhne E.K."/>
            <person name="Kogle M.E."/>
            <person name="Wiebenga A."/>
            <person name="Kun R.S."/>
            <person name="Lubbers R.J."/>
            <person name="Makela M.R."/>
            <person name="Barry K."/>
            <person name="Chovatia M."/>
            <person name="Clum A."/>
            <person name="Daum C."/>
            <person name="Haridas S."/>
            <person name="He G."/>
            <person name="LaButti K."/>
            <person name="Lipzen A."/>
            <person name="Mondo S."/>
            <person name="Riley R."/>
            <person name="Salamov A."/>
            <person name="Simmons B.A."/>
            <person name="Magnuson J.K."/>
            <person name="Henrissat B."/>
            <person name="Mortensen U.H."/>
            <person name="Larsen T.O."/>
            <person name="Devries R.P."/>
            <person name="Grigoriev I.V."/>
            <person name="Machida M."/>
            <person name="Baker S.E."/>
            <person name="Andersen M.R."/>
        </authorList>
    </citation>
    <scope>NUCLEOTIDE SEQUENCE [LARGE SCALE GENOMIC DNA]</scope>
    <source>
        <strain evidence="7">CBS 553.77</strain>
    </source>
</reference>
<dbReference type="Pfam" id="PF00400">
    <property type="entry name" value="WD40"/>
    <property type="match status" value="9"/>
</dbReference>
<dbReference type="InterPro" id="IPR001680">
    <property type="entry name" value="WD40_rpt"/>
</dbReference>
<dbReference type="SMART" id="SM00320">
    <property type="entry name" value="WD40"/>
    <property type="match status" value="11"/>
</dbReference>
<protein>
    <submittedName>
        <fullName evidence="6">WD40-repeat-containing domain protein</fullName>
    </submittedName>
</protein>
<feature type="repeat" description="WD" evidence="3">
    <location>
        <begin position="1018"/>
        <end position="1059"/>
    </location>
</feature>
<sequence length="1329" mass="149754">METNCTATDENRQYSLRERIVDLYEMTLSMTFSILYSRNEPTVRTGMAGIQNAERAVAMLDATEMVQDLRSMLRPNFNDDESSLGGYEETLSHEPKQDTNDGESDYSKDAGDPGAKSGRSEREKEEDDEDDEDEKDSPNAELAKLRAVNPKDTIHAMRGNRERILKHFYDQLLHISEIEIFFAWNDKSPQVLCLRGPTGTYKTMSMLAIVQGEESLSGVRSPLGPWLSYFFCGSGMIRLESPTVILKSLIQQVLRQQPCLVCHLKKHFTATSREDLDNLHDFSAVSSVFHHMVKDQAFQQTYFVLDAPDQTGTREEVDPLLRVVASTVRISANVKWLLSLDWTRHGHTLHDYGVERLHHIGLDDMVGRGPPALVHEYTSSVIVDILNGAVYQSDVRDTIIDQVCQKSKGSLLWIDLACKTLAMEDLWNVLYVLDDLPIELPQLYDHMKQKIDQLPWKNGEYCNEVLGVMATAYGPLSVSDLTDLVQIPSQVDLPTIVKSYLPFLDLIENRVSFISTSAKRFIRQNLRRSQEHHARMTRHCLEVLGKLCSRAFDTNHASDDSPRPTRYITIYWMRHLSDIDNIEQDPETTKMVIQFVENNLESWVEMLESNESLAEALMYARELEIEMRIKVRDPTTRATLLPAIRELYQHVCFQPPENRGRFSRKKTIVFLPNDQALNRQLQKYRFPKLLSHVNEPDTRLVHNLLGHVDYVRCCAYSHNGELIATSSDDLTVRVWETKTGRLQLTLTEFSDWVYFAAFSPAHLLAATDGTRINIWDVTTGLLEWTFSPHLGTVVDISFSHDGSKLAAALGDTITVWDVPPRRLWNVPNSGGIPDAWKRRQIDGHAVVLEFARRSPYLLSTSTEKGTIWEIENDEFKRQGDIDVGSSIRAATLSPKGTFAAFATEDGIQIWNIKSPGTSWTARLKCDSAIYSLKFSYDDLLLAAGSADQQILIWKHPWVDQPSQMLRGHSGSVYSVSFSPRGPYMASCSADASVRIWNCDSQGDESTADTETMNHAAPTTAHTQAVDLVACSPDGQLIASTADDTMICIWDGNTGALKQSIQQPDAVLWLAFSGDGRSLLSAGLGGTVRIWDPLTTVLKQSLLGHTDWVRHAAFSHSGQQVVAGSDDNTVRIWDITSGEAEILPVRVLEGHQDYVYCVAFSIDGSRVASGGDDATVRIWDAASPTPLHCLTGHEDRIVAVTFMQDREHIVSSSLDKTLRIWNTQTGHCEKEVIDGQPVPRVLELQQNYLLTETGAIQFLGTVSDIWPPPECPYAIDSKDWWIKWNRNRLMSLPDAYRPQEDDAIVATRVQDYRVVIGCKSGRILLLRFDQ</sequence>
<evidence type="ECO:0000256" key="4">
    <source>
        <dbReference type="SAM" id="MobiDB-lite"/>
    </source>
</evidence>
<dbReference type="CDD" id="cd00200">
    <property type="entry name" value="WD40"/>
    <property type="match status" value="2"/>
</dbReference>
<feature type="compositionally biased region" description="Basic and acidic residues" evidence="4">
    <location>
        <begin position="90"/>
        <end position="111"/>
    </location>
</feature>
<name>A0A5N6ZGV7_9EURO</name>
<dbReference type="PROSITE" id="PS50294">
    <property type="entry name" value="WD_REPEATS_REGION"/>
    <property type="match status" value="6"/>
</dbReference>
<accession>A0A5N6ZGV7</accession>
<keyword evidence="1 3" id="KW-0853">WD repeat</keyword>
<evidence type="ECO:0000256" key="2">
    <source>
        <dbReference type="ARBA" id="ARBA00022737"/>
    </source>
</evidence>
<dbReference type="InterPro" id="IPR036322">
    <property type="entry name" value="WD40_repeat_dom_sf"/>
</dbReference>
<evidence type="ECO:0000256" key="3">
    <source>
        <dbReference type="PROSITE-ProRule" id="PRU00221"/>
    </source>
</evidence>
<evidence type="ECO:0000313" key="6">
    <source>
        <dbReference type="EMBL" id="KAE8356851.1"/>
    </source>
</evidence>
<feature type="repeat" description="WD" evidence="3">
    <location>
        <begin position="965"/>
        <end position="1006"/>
    </location>
</feature>
<dbReference type="OrthoDB" id="674604at2759"/>
<feature type="repeat" description="WD" evidence="3">
    <location>
        <begin position="1189"/>
        <end position="1230"/>
    </location>
</feature>
<dbReference type="InterPro" id="IPR019775">
    <property type="entry name" value="WD40_repeat_CS"/>
</dbReference>
<dbReference type="PRINTS" id="PR00320">
    <property type="entry name" value="GPROTEINBRPT"/>
</dbReference>
<dbReference type="PROSITE" id="PS00678">
    <property type="entry name" value="WD_REPEATS_1"/>
    <property type="match status" value="3"/>
</dbReference>
<dbReference type="Gene3D" id="2.130.10.10">
    <property type="entry name" value="YVTN repeat-like/Quinoprotein amine dehydrogenase"/>
    <property type="match status" value="3"/>
</dbReference>
<dbReference type="PANTHER" id="PTHR19848:SF8">
    <property type="entry name" value="F-BOX AND WD REPEAT DOMAIN CONTAINING 7"/>
    <property type="match status" value="1"/>
</dbReference>
<dbReference type="InterPro" id="IPR020472">
    <property type="entry name" value="WD40_PAC1"/>
</dbReference>
<feature type="repeat" description="WD" evidence="3">
    <location>
        <begin position="704"/>
        <end position="745"/>
    </location>
</feature>
<dbReference type="PANTHER" id="PTHR19848">
    <property type="entry name" value="WD40 REPEAT PROTEIN"/>
    <property type="match status" value="1"/>
</dbReference>
<dbReference type="SUPFAM" id="SSF50978">
    <property type="entry name" value="WD40 repeat-like"/>
    <property type="match status" value="2"/>
</dbReference>
<dbReference type="InterPro" id="IPR056884">
    <property type="entry name" value="NPHP3-like_N"/>
</dbReference>
<organism evidence="6 7">
    <name type="scientific">Aspergillus coremiiformis</name>
    <dbReference type="NCBI Taxonomy" id="138285"/>
    <lineage>
        <taxon>Eukaryota</taxon>
        <taxon>Fungi</taxon>
        <taxon>Dikarya</taxon>
        <taxon>Ascomycota</taxon>
        <taxon>Pezizomycotina</taxon>
        <taxon>Eurotiomycetes</taxon>
        <taxon>Eurotiomycetidae</taxon>
        <taxon>Eurotiales</taxon>
        <taxon>Aspergillaceae</taxon>
        <taxon>Aspergillus</taxon>
        <taxon>Aspergillus subgen. Circumdati</taxon>
    </lineage>
</organism>
<feature type="domain" description="Nephrocystin 3-like N-terminal" evidence="5">
    <location>
        <begin position="181"/>
        <end position="338"/>
    </location>
</feature>
<evidence type="ECO:0000313" key="7">
    <source>
        <dbReference type="Proteomes" id="UP000327118"/>
    </source>
</evidence>
<feature type="region of interest" description="Disordered" evidence="4">
    <location>
        <begin position="76"/>
        <end position="144"/>
    </location>
</feature>
<feature type="repeat" description="WD" evidence="3">
    <location>
        <begin position="1069"/>
        <end position="1091"/>
    </location>
</feature>
<dbReference type="Pfam" id="PF24883">
    <property type="entry name" value="NPHP3_N"/>
    <property type="match status" value="1"/>
</dbReference>
<keyword evidence="2" id="KW-0677">Repeat</keyword>
<evidence type="ECO:0000259" key="5">
    <source>
        <dbReference type="Pfam" id="PF24883"/>
    </source>
</evidence>
<dbReference type="PROSITE" id="PS50082">
    <property type="entry name" value="WD_REPEATS_2"/>
    <property type="match status" value="8"/>
</dbReference>
<evidence type="ECO:0000256" key="1">
    <source>
        <dbReference type="ARBA" id="ARBA00022574"/>
    </source>
</evidence>
<dbReference type="InterPro" id="IPR015943">
    <property type="entry name" value="WD40/YVTN_repeat-like_dom_sf"/>
</dbReference>
<proteinExistence type="predicted"/>
<gene>
    <name evidence="6" type="ORF">BDV28DRAFT_41658</name>
</gene>
<feature type="repeat" description="WD" evidence="3">
    <location>
        <begin position="927"/>
        <end position="954"/>
    </location>
</feature>
<feature type="repeat" description="WD" evidence="3">
    <location>
        <begin position="1147"/>
        <end position="1188"/>
    </location>
</feature>